<evidence type="ECO:0000313" key="11">
    <source>
        <dbReference type="Proteomes" id="UP000095751"/>
    </source>
</evidence>
<keyword evidence="5 9" id="KW-1133">Transmembrane helix</keyword>
<evidence type="ECO:0008006" key="12">
    <source>
        <dbReference type="Google" id="ProtNLM"/>
    </source>
</evidence>
<sequence>MTQNDDKNLVAAAPAAAPPPAPTDVDVDVDDSNDKKEEPVIFATTGVASSSGSAAATTTTTTSKKTATATKSSSSKDITNLIQITNEYDDDVLASSDDSGSTNGNDDNNNCGGREKRRHVDSLKCLFGIGGPNFCPIGHKNNNEMNIRDYSVRGALDEHIVSKVGTASKSFQDVLDNKVTPHIQTVRRTSIETITTIQQKISMDSLEDVKQKSIRTIESVKEDTNTFIDNVKQSSNNTIHTIQHQTKNKIQKLENEVTNNLKPKITKFINTTHNGMVTKTNQFQSWIKSVIYTITITYRPYYWGTAPGLRNNNNYSNNDNNDNDTWYWYYLLVLVVLQEGSFRAFSKVLFCDNPITGIFIWFGILYSSPLAGFCSMIGVFTVNSTALYFNMENEKVRNGRYARNSVLIGPSIVDCFDFEFAFGGTTTSEPSSSTSTWPILFFFSIVLALVTLFIESIWIRESLLRRFRLWNTTTSTSTTPSLLLPYNITLLVALLCAKVWNYTMSNHQIEFQNHYHDDDIDFGSIDTNINNTRFVIYRAVLNGVSRIFFVDGIITGILILIGVGLCSRIIAISLICASFVSSVVLGYLVFEEGYDYLNYGYAGFNPALCTAGIFFYFVPSYKLIGLSLIVAIISTVIVSGSIDVLLRIMGIPVSTSIGFCLTLLPLLSMDLETIFGQGHFIRRIPESQLSTPEDYLESIRSPDVVADVVEKTTAMSEEDDDIDEESGFIVTESTSDSDGALPTNEETPLLPGK</sequence>
<feature type="transmembrane region" description="Helical" evidence="9">
    <location>
        <begin position="648"/>
        <end position="667"/>
    </location>
</feature>
<feature type="transmembrane region" description="Helical" evidence="9">
    <location>
        <begin position="326"/>
        <end position="346"/>
    </location>
</feature>
<feature type="transmembrane region" description="Helical" evidence="9">
    <location>
        <begin position="570"/>
        <end position="590"/>
    </location>
</feature>
<comment type="subcellular location">
    <subcellularLocation>
        <location evidence="1">Cell membrane</location>
        <topology evidence="1">Multi-pass membrane protein</topology>
    </subcellularLocation>
</comment>
<evidence type="ECO:0000256" key="7">
    <source>
        <dbReference type="ARBA" id="ARBA00033993"/>
    </source>
</evidence>
<feature type="compositionally biased region" description="Low complexity" evidence="8">
    <location>
        <begin position="43"/>
        <end position="75"/>
    </location>
</feature>
<dbReference type="EMBL" id="KV784353">
    <property type="protein sequence ID" value="OEU23235.1"/>
    <property type="molecule type" value="Genomic_DNA"/>
</dbReference>
<organism evidence="10 11">
    <name type="scientific">Fragilariopsis cylindrus CCMP1102</name>
    <dbReference type="NCBI Taxonomy" id="635003"/>
    <lineage>
        <taxon>Eukaryota</taxon>
        <taxon>Sar</taxon>
        <taxon>Stramenopiles</taxon>
        <taxon>Ochrophyta</taxon>
        <taxon>Bacillariophyta</taxon>
        <taxon>Bacillariophyceae</taxon>
        <taxon>Bacillariophycidae</taxon>
        <taxon>Bacillariales</taxon>
        <taxon>Bacillariaceae</taxon>
        <taxon>Fragilariopsis</taxon>
    </lineage>
</organism>
<dbReference type="GO" id="GO:0015204">
    <property type="term" value="F:urea transmembrane transporter activity"/>
    <property type="evidence" value="ECO:0007669"/>
    <property type="project" value="InterPro"/>
</dbReference>
<feature type="compositionally biased region" description="Acidic residues" evidence="8">
    <location>
        <begin position="716"/>
        <end position="726"/>
    </location>
</feature>
<evidence type="ECO:0000256" key="1">
    <source>
        <dbReference type="ARBA" id="ARBA00004651"/>
    </source>
</evidence>
<evidence type="ECO:0000256" key="6">
    <source>
        <dbReference type="ARBA" id="ARBA00023136"/>
    </source>
</evidence>
<evidence type="ECO:0000256" key="2">
    <source>
        <dbReference type="ARBA" id="ARBA00005914"/>
    </source>
</evidence>
<dbReference type="InterPro" id="IPR029020">
    <property type="entry name" value="Ammonium/urea_transptr"/>
</dbReference>
<feature type="region of interest" description="Disordered" evidence="8">
    <location>
        <begin position="1"/>
        <end position="75"/>
    </location>
</feature>
<feature type="compositionally biased region" description="Low complexity" evidence="8">
    <location>
        <begin position="95"/>
        <end position="112"/>
    </location>
</feature>
<evidence type="ECO:0000256" key="4">
    <source>
        <dbReference type="ARBA" id="ARBA00022692"/>
    </source>
</evidence>
<keyword evidence="3" id="KW-1003">Cell membrane</keyword>
<evidence type="ECO:0000313" key="10">
    <source>
        <dbReference type="EMBL" id="OEU23235.1"/>
    </source>
</evidence>
<comment type="catalytic activity">
    <reaction evidence="7">
        <text>urea(in) = urea(out)</text>
        <dbReference type="Rhea" id="RHEA:32799"/>
        <dbReference type="ChEBI" id="CHEBI:16199"/>
    </reaction>
</comment>
<dbReference type="Gene3D" id="1.10.3430.10">
    <property type="entry name" value="Ammonium transporter AmtB like domains"/>
    <property type="match status" value="1"/>
</dbReference>
<dbReference type="Proteomes" id="UP000095751">
    <property type="component" value="Unassembled WGS sequence"/>
</dbReference>
<feature type="transmembrane region" description="Helical" evidence="9">
    <location>
        <begin position="358"/>
        <end position="382"/>
    </location>
</feature>
<keyword evidence="6 9" id="KW-0472">Membrane</keyword>
<evidence type="ECO:0000256" key="5">
    <source>
        <dbReference type="ARBA" id="ARBA00022989"/>
    </source>
</evidence>
<dbReference type="OrthoDB" id="426293at2759"/>
<feature type="region of interest" description="Disordered" evidence="8">
    <location>
        <begin position="89"/>
        <end position="115"/>
    </location>
</feature>
<dbReference type="InterPro" id="IPR004937">
    <property type="entry name" value="Urea_transporter"/>
</dbReference>
<evidence type="ECO:0000256" key="9">
    <source>
        <dbReference type="SAM" id="Phobius"/>
    </source>
</evidence>
<dbReference type="InParanoid" id="A0A1E7FYL6"/>
<dbReference type="GO" id="GO:0005886">
    <property type="term" value="C:plasma membrane"/>
    <property type="evidence" value="ECO:0007669"/>
    <property type="project" value="UniProtKB-SubCell"/>
</dbReference>
<dbReference type="AlphaFoldDB" id="A0A1E7FYL6"/>
<feature type="region of interest" description="Disordered" evidence="8">
    <location>
        <begin position="713"/>
        <end position="753"/>
    </location>
</feature>
<evidence type="ECO:0000256" key="8">
    <source>
        <dbReference type="SAM" id="MobiDB-lite"/>
    </source>
</evidence>
<keyword evidence="11" id="KW-1185">Reference proteome</keyword>
<comment type="similarity">
    <text evidence="2">Belongs to the urea transporter family.</text>
</comment>
<feature type="transmembrane region" description="Helical" evidence="9">
    <location>
        <begin position="623"/>
        <end position="642"/>
    </location>
</feature>
<feature type="transmembrane region" description="Helical" evidence="9">
    <location>
        <begin position="439"/>
        <end position="459"/>
    </location>
</feature>
<dbReference type="PANTHER" id="PTHR10464:SF4">
    <property type="entry name" value="UREA TRANSPORTER"/>
    <property type="match status" value="1"/>
</dbReference>
<reference evidence="10 11" key="1">
    <citation type="submission" date="2016-09" db="EMBL/GenBank/DDBJ databases">
        <title>Extensive genetic diversity and differential bi-allelic expression allows diatom success in the polar Southern Ocean.</title>
        <authorList>
            <consortium name="DOE Joint Genome Institute"/>
            <person name="Mock T."/>
            <person name="Otillar R.P."/>
            <person name="Strauss J."/>
            <person name="Dupont C."/>
            <person name="Frickenhaus S."/>
            <person name="Maumus F."/>
            <person name="Mcmullan M."/>
            <person name="Sanges R."/>
            <person name="Schmutz J."/>
            <person name="Toseland A."/>
            <person name="Valas R."/>
            <person name="Veluchamy A."/>
            <person name="Ward B.J."/>
            <person name="Allen A."/>
            <person name="Barry K."/>
            <person name="Falciatore A."/>
            <person name="Ferrante M."/>
            <person name="Fortunato A.E."/>
            <person name="Gloeckner G."/>
            <person name="Gruber A."/>
            <person name="Hipkin R."/>
            <person name="Janech M."/>
            <person name="Kroth P."/>
            <person name="Leese F."/>
            <person name="Lindquist E."/>
            <person name="Lyon B.R."/>
            <person name="Martin J."/>
            <person name="Mayer C."/>
            <person name="Parker M."/>
            <person name="Quesneville H."/>
            <person name="Raymond J."/>
            <person name="Uhlig C."/>
            <person name="Valentin K.U."/>
            <person name="Worden A.Z."/>
            <person name="Armbrust E.V."/>
            <person name="Bowler C."/>
            <person name="Green B."/>
            <person name="Moulton V."/>
            <person name="Van Oosterhout C."/>
            <person name="Grigoriev I."/>
        </authorList>
    </citation>
    <scope>NUCLEOTIDE SEQUENCE [LARGE SCALE GENOMIC DNA]</scope>
    <source>
        <strain evidence="10 11">CCMP1102</strain>
    </source>
</reference>
<proteinExistence type="inferred from homology"/>
<accession>A0A1E7FYL6</accession>
<name>A0A1E7FYL6_9STRA</name>
<gene>
    <name evidence="10" type="ORF">FRACYDRAFT_233405</name>
</gene>
<keyword evidence="4 9" id="KW-0812">Transmembrane</keyword>
<dbReference type="KEGG" id="fcy:FRACYDRAFT_233405"/>
<protein>
    <recommendedName>
        <fullName evidence="12">Urea transporter</fullName>
    </recommendedName>
</protein>
<feature type="transmembrane region" description="Helical" evidence="9">
    <location>
        <begin position="543"/>
        <end position="563"/>
    </location>
</feature>
<dbReference type="Pfam" id="PF03253">
    <property type="entry name" value="UT"/>
    <property type="match status" value="1"/>
</dbReference>
<dbReference type="PANTHER" id="PTHR10464">
    <property type="entry name" value="UREA TRANSPORTER"/>
    <property type="match status" value="1"/>
</dbReference>
<feature type="transmembrane region" description="Helical" evidence="9">
    <location>
        <begin position="596"/>
        <end position="616"/>
    </location>
</feature>
<evidence type="ECO:0000256" key="3">
    <source>
        <dbReference type="ARBA" id="ARBA00022475"/>
    </source>
</evidence>